<comment type="caution">
    <text evidence="2">The sequence shown here is derived from an EMBL/GenBank/DDBJ whole genome shotgun (WGS) entry which is preliminary data.</text>
</comment>
<evidence type="ECO:0000313" key="3">
    <source>
        <dbReference type="Proteomes" id="UP000195072"/>
    </source>
</evidence>
<dbReference type="Pfam" id="PF10124">
    <property type="entry name" value="Mu-like_gpT"/>
    <property type="match status" value="1"/>
</dbReference>
<proteinExistence type="predicted"/>
<protein>
    <submittedName>
        <fullName evidence="2">Head protein</fullName>
    </submittedName>
</protein>
<dbReference type="EMBL" id="JOOZ01000036">
    <property type="protein sequence ID" value="OUL66333.1"/>
    <property type="molecule type" value="Genomic_DNA"/>
</dbReference>
<sequence>MDINIGNINALTTTINKAFNKYIETAAPTYGRFTMTIPSNAGENFYPRLAEMPGLREWVGQRVIHRLEAGAFVIRNKTFEETLGIRREDLEDDQFGILTPAIEQLAADAAEMPDKLVYDALETGVKTACMDGQYYFDTDHQTYNENGNLTAYSNLGVPQGTEAAGPAWYLFCTRRPLKPMIYQPRRPFVVTAKTQITAGNVFSGNEFLWGVDGRCNAGLGMYQFAYRSTRPLNGDSFADALAAMASQRRKDGTPYGIRPDVLVVPQNLESAGRQLLNGDMVAIEAPDGKTWIPGSNVWKGACDLLVAPRLSQKVGG</sequence>
<dbReference type="RefSeq" id="WP_086897523.1">
    <property type="nucleotide sequence ID" value="NZ_JOOZ01000036.1"/>
</dbReference>
<gene>
    <name evidence="2" type="ORF">HK16_10650</name>
</gene>
<reference evidence="2 3" key="1">
    <citation type="submission" date="2014-06" db="EMBL/GenBank/DDBJ databases">
        <authorList>
            <person name="Ju J."/>
            <person name="Zhang J."/>
        </authorList>
    </citation>
    <scope>NUCLEOTIDE SEQUENCE [LARGE SCALE GENOMIC DNA]</scope>
    <source>
        <strain evidence="2">DmL_050</strain>
    </source>
</reference>
<organism evidence="2 3">
    <name type="scientific">Acetobacter senegalensis</name>
    <dbReference type="NCBI Taxonomy" id="446692"/>
    <lineage>
        <taxon>Bacteria</taxon>
        <taxon>Pseudomonadati</taxon>
        <taxon>Pseudomonadota</taxon>
        <taxon>Alphaproteobacteria</taxon>
        <taxon>Acetobacterales</taxon>
        <taxon>Acetobacteraceae</taxon>
        <taxon>Acetobacter</taxon>
    </lineage>
</organism>
<feature type="domain" description="Bacteriophage Mu GpT" evidence="1">
    <location>
        <begin position="8"/>
        <end position="309"/>
    </location>
</feature>
<dbReference type="AlphaFoldDB" id="A0A252EJA6"/>
<evidence type="ECO:0000313" key="2">
    <source>
        <dbReference type="EMBL" id="OUL66333.1"/>
    </source>
</evidence>
<dbReference type="InterPro" id="IPR018774">
    <property type="entry name" value="Phage_Mu_GpT"/>
</dbReference>
<dbReference type="Proteomes" id="UP000195072">
    <property type="component" value="Unassembled WGS sequence"/>
</dbReference>
<evidence type="ECO:0000259" key="1">
    <source>
        <dbReference type="Pfam" id="PF10124"/>
    </source>
</evidence>
<accession>A0A252EJA6</accession>
<name>A0A252EJA6_9PROT</name>